<dbReference type="NCBIfam" id="TIGR00096">
    <property type="entry name" value="16S rRNA (cytidine(1402)-2'-O)-methyltransferase"/>
    <property type="match status" value="1"/>
</dbReference>
<evidence type="ECO:0000313" key="8">
    <source>
        <dbReference type="EMBL" id="TQC51589.1"/>
    </source>
</evidence>
<comment type="similarity">
    <text evidence="6">Belongs to the methyltransferase superfamily. RsmI family.</text>
</comment>
<dbReference type="EMBL" id="SMDN01000005">
    <property type="protein sequence ID" value="TQC51589.1"/>
    <property type="molecule type" value="Genomic_DNA"/>
</dbReference>
<dbReference type="EC" id="2.1.1.198" evidence="6"/>
<dbReference type="FunFam" id="3.40.1010.10:FF:000007">
    <property type="entry name" value="Ribosomal RNA small subunit methyltransferase I"/>
    <property type="match status" value="1"/>
</dbReference>
<dbReference type="Gene3D" id="3.30.950.10">
    <property type="entry name" value="Methyltransferase, Cobalt-precorrin-4 Transmethylase, Domain 2"/>
    <property type="match status" value="1"/>
</dbReference>
<dbReference type="Pfam" id="PF00590">
    <property type="entry name" value="TP_methylase"/>
    <property type="match status" value="1"/>
</dbReference>
<evidence type="ECO:0000313" key="9">
    <source>
        <dbReference type="Proteomes" id="UP000320801"/>
    </source>
</evidence>
<dbReference type="CDD" id="cd11648">
    <property type="entry name" value="RsmI"/>
    <property type="match status" value="1"/>
</dbReference>
<dbReference type="Gene3D" id="3.40.1010.10">
    <property type="entry name" value="Cobalt-precorrin-4 Transmethylase, Domain 1"/>
    <property type="match status" value="1"/>
</dbReference>
<dbReference type="InterPro" id="IPR018063">
    <property type="entry name" value="SAM_MeTrfase_RsmI_CS"/>
</dbReference>
<comment type="function">
    <text evidence="6">Catalyzes the 2'-O-methylation of the ribose of cytidine 1402 (C1402) in 16S rRNA.</text>
</comment>
<dbReference type="InterPro" id="IPR014777">
    <property type="entry name" value="4pyrrole_Mease_sub1"/>
</dbReference>
<evidence type="ECO:0000256" key="1">
    <source>
        <dbReference type="ARBA" id="ARBA00022490"/>
    </source>
</evidence>
<dbReference type="PANTHER" id="PTHR46111:SF1">
    <property type="entry name" value="RIBOSOMAL RNA SMALL SUBUNIT METHYLTRANSFERASE I"/>
    <property type="match status" value="1"/>
</dbReference>
<keyword evidence="2 6" id="KW-0698">rRNA processing</keyword>
<comment type="catalytic activity">
    <reaction evidence="6">
        <text>cytidine(1402) in 16S rRNA + S-adenosyl-L-methionine = 2'-O-methylcytidine(1402) in 16S rRNA + S-adenosyl-L-homocysteine + H(+)</text>
        <dbReference type="Rhea" id="RHEA:42924"/>
        <dbReference type="Rhea" id="RHEA-COMP:10285"/>
        <dbReference type="Rhea" id="RHEA-COMP:10286"/>
        <dbReference type="ChEBI" id="CHEBI:15378"/>
        <dbReference type="ChEBI" id="CHEBI:57856"/>
        <dbReference type="ChEBI" id="CHEBI:59789"/>
        <dbReference type="ChEBI" id="CHEBI:74495"/>
        <dbReference type="ChEBI" id="CHEBI:82748"/>
        <dbReference type="EC" id="2.1.1.198"/>
    </reaction>
</comment>
<dbReference type="GO" id="GO:0070677">
    <property type="term" value="F:rRNA (cytosine-2'-O-)-methyltransferase activity"/>
    <property type="evidence" value="ECO:0007669"/>
    <property type="project" value="UniProtKB-UniRule"/>
</dbReference>
<name>A0A507SI85_9BACT</name>
<evidence type="ECO:0000256" key="3">
    <source>
        <dbReference type="ARBA" id="ARBA00022603"/>
    </source>
</evidence>
<dbReference type="AlphaFoldDB" id="A0A507SI85"/>
<keyword evidence="9" id="KW-1185">Reference proteome</keyword>
<protein>
    <recommendedName>
        <fullName evidence="6">Ribosomal RNA small subunit methyltransferase I</fullName>
        <ecNumber evidence="6">2.1.1.198</ecNumber>
    </recommendedName>
    <alternativeName>
        <fullName evidence="6">16S rRNA 2'-O-ribose C1402 methyltransferase</fullName>
    </alternativeName>
    <alternativeName>
        <fullName evidence="6">rRNA (cytidine-2'-O-)-methyltransferase RsmI</fullName>
    </alternativeName>
</protein>
<evidence type="ECO:0000256" key="4">
    <source>
        <dbReference type="ARBA" id="ARBA00022679"/>
    </source>
</evidence>
<evidence type="ECO:0000256" key="5">
    <source>
        <dbReference type="ARBA" id="ARBA00022691"/>
    </source>
</evidence>
<dbReference type="HAMAP" id="MF_01877">
    <property type="entry name" value="16SrRNA_methyltr_I"/>
    <property type="match status" value="1"/>
</dbReference>
<dbReference type="InterPro" id="IPR035996">
    <property type="entry name" value="4pyrrol_Methylase_sf"/>
</dbReference>
<comment type="subcellular location">
    <subcellularLocation>
        <location evidence="6">Cytoplasm</location>
    </subcellularLocation>
</comment>
<keyword evidence="1 6" id="KW-0963">Cytoplasm</keyword>
<keyword evidence="4 6" id="KW-0808">Transferase</keyword>
<dbReference type="InterPro" id="IPR000878">
    <property type="entry name" value="4pyrrol_Mease"/>
</dbReference>
<dbReference type="OrthoDB" id="9809084at2"/>
<keyword evidence="3 6" id="KW-0489">Methyltransferase</keyword>
<dbReference type="GO" id="GO:0005737">
    <property type="term" value="C:cytoplasm"/>
    <property type="evidence" value="ECO:0007669"/>
    <property type="project" value="UniProtKB-SubCell"/>
</dbReference>
<dbReference type="RefSeq" id="WP_141483862.1">
    <property type="nucleotide sequence ID" value="NZ_SMDN01000005.1"/>
</dbReference>
<accession>A0A507SI85</accession>
<feature type="domain" description="Tetrapyrrole methylase" evidence="7">
    <location>
        <begin position="3"/>
        <end position="202"/>
    </location>
</feature>
<dbReference type="SUPFAM" id="SSF53790">
    <property type="entry name" value="Tetrapyrrole methylase"/>
    <property type="match status" value="1"/>
</dbReference>
<proteinExistence type="inferred from homology"/>
<keyword evidence="5 6" id="KW-0949">S-adenosyl-L-methionine</keyword>
<dbReference type="PROSITE" id="PS01296">
    <property type="entry name" value="RSMI"/>
    <property type="match status" value="1"/>
</dbReference>
<dbReference type="Proteomes" id="UP000320801">
    <property type="component" value="Unassembled WGS sequence"/>
</dbReference>
<organism evidence="8 9">
    <name type="scientific">Mycoplasmopsis mucosicanis</name>
    <dbReference type="NCBI Taxonomy" id="458208"/>
    <lineage>
        <taxon>Bacteria</taxon>
        <taxon>Bacillati</taxon>
        <taxon>Mycoplasmatota</taxon>
        <taxon>Mycoplasmoidales</taxon>
        <taxon>Metamycoplasmataceae</taxon>
        <taxon>Mycoplasmopsis</taxon>
    </lineage>
</organism>
<comment type="caution">
    <text evidence="8">The sequence shown here is derived from an EMBL/GenBank/DDBJ whole genome shotgun (WGS) entry which is preliminary data.</text>
</comment>
<evidence type="ECO:0000256" key="2">
    <source>
        <dbReference type="ARBA" id="ARBA00022552"/>
    </source>
</evidence>
<dbReference type="PANTHER" id="PTHR46111">
    <property type="entry name" value="RIBOSOMAL RNA SMALL SUBUNIT METHYLTRANSFERASE I"/>
    <property type="match status" value="1"/>
</dbReference>
<gene>
    <name evidence="6 8" type="primary">rsmI</name>
    <name evidence="8" type="ORF">E1I18_01635</name>
</gene>
<dbReference type="InterPro" id="IPR014776">
    <property type="entry name" value="4pyrrole_Mease_sub2"/>
</dbReference>
<dbReference type="PIRSF" id="PIRSF005917">
    <property type="entry name" value="MTase_YraL"/>
    <property type="match status" value="1"/>
</dbReference>
<reference evidence="8 9" key="1">
    <citation type="submission" date="2019-03" db="EMBL/GenBank/DDBJ databases">
        <title>Characterization of a novel Mycoplasma cynos real-time PCR assay.</title>
        <authorList>
            <person name="Tallmadge R.L."/>
            <person name="Mitchell P.K."/>
            <person name="Goodman L."/>
        </authorList>
    </citation>
    <scope>NUCLEOTIDE SEQUENCE [LARGE SCALE GENOMIC DNA]</scope>
    <source>
        <strain evidence="8 9">1642</strain>
    </source>
</reference>
<evidence type="ECO:0000259" key="7">
    <source>
        <dbReference type="Pfam" id="PF00590"/>
    </source>
</evidence>
<evidence type="ECO:0000256" key="6">
    <source>
        <dbReference type="HAMAP-Rule" id="MF_01877"/>
    </source>
</evidence>
<sequence length="242" mass="27294">MSKIFIVGTPIGNLKDITLRALETLKNVDFIACEDTRVTAKLLNHFTISKKLVSYSKINEAKSAQFILNEVMQNNLQIALVSDAGMPLISDPGFELINLARQNNIEIELIPGVNAAISTFALSALSNTFSFHGFPKERQGQRKDQIKSLTCDMAHIFYVSPHKLDLFLDDIEEIWGEKIDVFVARELTKIHESLYFGKISTIKNELNNTSKKGEFTIVLKPLAEQKQKVNKYAEFSKTNKKV</sequence>
<dbReference type="InterPro" id="IPR008189">
    <property type="entry name" value="rRNA_ssu_MeTfrase_I"/>
</dbReference>